<reference evidence="2 3" key="1">
    <citation type="journal article" date="2018" name="PLoS Genet.">
        <title>Population sequencing reveals clonal diversity and ancestral inbreeding in the grapevine cultivar Chardonnay.</title>
        <authorList>
            <person name="Roach M.J."/>
            <person name="Johnson D.L."/>
            <person name="Bohlmann J."/>
            <person name="van Vuuren H.J."/>
            <person name="Jones S.J."/>
            <person name="Pretorius I.S."/>
            <person name="Schmidt S.A."/>
            <person name="Borneman A.R."/>
        </authorList>
    </citation>
    <scope>NUCLEOTIDE SEQUENCE [LARGE SCALE GENOMIC DNA]</scope>
    <source>
        <strain evidence="3">cv. Chardonnay</strain>
        <tissue evidence="2">Leaf</tissue>
    </source>
</reference>
<keyword evidence="2" id="KW-0067">ATP-binding</keyword>
<dbReference type="EMBL" id="QGNW01001474">
    <property type="protein sequence ID" value="RVW39668.1"/>
    <property type="molecule type" value="Genomic_DNA"/>
</dbReference>
<dbReference type="Proteomes" id="UP000288805">
    <property type="component" value="Unassembled WGS sequence"/>
</dbReference>
<accession>A0A438DWK1</accession>
<evidence type="ECO:0000313" key="3">
    <source>
        <dbReference type="Proteomes" id="UP000288805"/>
    </source>
</evidence>
<dbReference type="InterPro" id="IPR031327">
    <property type="entry name" value="MCM"/>
</dbReference>
<dbReference type="PANTHER" id="PTHR11630:SF47">
    <property type="entry name" value="DNA HELICASE MCM8"/>
    <property type="match status" value="1"/>
</dbReference>
<dbReference type="SUPFAM" id="SSF50249">
    <property type="entry name" value="Nucleic acid-binding proteins"/>
    <property type="match status" value="1"/>
</dbReference>
<dbReference type="GO" id="GO:0004386">
    <property type="term" value="F:helicase activity"/>
    <property type="evidence" value="ECO:0007669"/>
    <property type="project" value="UniProtKB-KW"/>
</dbReference>
<keyword evidence="2" id="KW-0347">Helicase</keyword>
<sequence>MYGETMSAKCRFTDTDITKVLATYFPEIQLSANDPRLHVTSQLIHFFSSPSAQQFVSQVKNDDDIFSLSLDFKQFHKICDLEDFYAALDTKPKEALLCMSAAVHKVLSTNWDDNRLEDGVKINIRLHNHPETMIALKNLKSAYIDKLVSVRGTVVKASTVKPLVVQMTFACEILKSENHEEGRVPRTVECELTEDLVDACIPGDVVTVTGIIRQINNYMDIGGV</sequence>
<dbReference type="Pfam" id="PF17207">
    <property type="entry name" value="MCM_OB"/>
    <property type="match status" value="2"/>
</dbReference>
<dbReference type="GO" id="GO:0005524">
    <property type="term" value="F:ATP binding"/>
    <property type="evidence" value="ECO:0007669"/>
    <property type="project" value="InterPro"/>
</dbReference>
<dbReference type="InterPro" id="IPR033762">
    <property type="entry name" value="MCM_OB"/>
</dbReference>
<keyword evidence="2" id="KW-0547">Nucleotide-binding</keyword>
<gene>
    <name evidence="2" type="primary">MCM8_2</name>
    <name evidence="2" type="ORF">CK203_086021</name>
</gene>
<dbReference type="InterPro" id="IPR012340">
    <property type="entry name" value="NA-bd_OB-fold"/>
</dbReference>
<evidence type="ECO:0000259" key="1">
    <source>
        <dbReference type="Pfam" id="PF17207"/>
    </source>
</evidence>
<dbReference type="PANTHER" id="PTHR11630">
    <property type="entry name" value="DNA REPLICATION LICENSING FACTOR MCM FAMILY MEMBER"/>
    <property type="match status" value="1"/>
</dbReference>
<protein>
    <submittedName>
        <fullName evidence="2">Putative DNA helicase MCM8</fullName>
    </submittedName>
</protein>
<name>A0A438DWK1_VITVI</name>
<dbReference type="Gene3D" id="2.40.50.140">
    <property type="entry name" value="Nucleic acid-binding proteins"/>
    <property type="match status" value="1"/>
</dbReference>
<organism evidence="2 3">
    <name type="scientific">Vitis vinifera</name>
    <name type="common">Grape</name>
    <dbReference type="NCBI Taxonomy" id="29760"/>
    <lineage>
        <taxon>Eukaryota</taxon>
        <taxon>Viridiplantae</taxon>
        <taxon>Streptophyta</taxon>
        <taxon>Embryophyta</taxon>
        <taxon>Tracheophyta</taxon>
        <taxon>Spermatophyta</taxon>
        <taxon>Magnoliopsida</taxon>
        <taxon>eudicotyledons</taxon>
        <taxon>Gunneridae</taxon>
        <taxon>Pentapetalae</taxon>
        <taxon>rosids</taxon>
        <taxon>Vitales</taxon>
        <taxon>Vitaceae</taxon>
        <taxon>Viteae</taxon>
        <taxon>Vitis</taxon>
    </lineage>
</organism>
<proteinExistence type="predicted"/>
<feature type="domain" description="MCM OB" evidence="1">
    <location>
        <begin position="176"/>
        <end position="215"/>
    </location>
</feature>
<dbReference type="GO" id="GO:0003677">
    <property type="term" value="F:DNA binding"/>
    <property type="evidence" value="ECO:0007669"/>
    <property type="project" value="InterPro"/>
</dbReference>
<feature type="domain" description="MCM OB" evidence="1">
    <location>
        <begin position="136"/>
        <end position="175"/>
    </location>
</feature>
<keyword evidence="2" id="KW-0378">Hydrolase</keyword>
<dbReference type="AlphaFoldDB" id="A0A438DWK1"/>
<evidence type="ECO:0000313" key="2">
    <source>
        <dbReference type="EMBL" id="RVW39668.1"/>
    </source>
</evidence>
<comment type="caution">
    <text evidence="2">The sequence shown here is derived from an EMBL/GenBank/DDBJ whole genome shotgun (WGS) entry which is preliminary data.</text>
</comment>